<reference evidence="8 9" key="1">
    <citation type="submission" date="2024-01" db="EMBL/GenBank/DDBJ databases">
        <title>Complete genome of Cladobotryum mycophilum ATHUM6906.</title>
        <authorList>
            <person name="Christinaki A.C."/>
            <person name="Myridakis A.I."/>
            <person name="Kouvelis V.N."/>
        </authorList>
    </citation>
    <scope>NUCLEOTIDE SEQUENCE [LARGE SCALE GENOMIC DNA]</scope>
    <source>
        <strain evidence="8 9">ATHUM6906</strain>
    </source>
</reference>
<feature type="transmembrane region" description="Helical" evidence="6">
    <location>
        <begin position="326"/>
        <end position="346"/>
    </location>
</feature>
<evidence type="ECO:0000256" key="1">
    <source>
        <dbReference type="ARBA" id="ARBA00004141"/>
    </source>
</evidence>
<evidence type="ECO:0000256" key="5">
    <source>
        <dbReference type="SAM" id="MobiDB-lite"/>
    </source>
</evidence>
<evidence type="ECO:0000313" key="9">
    <source>
        <dbReference type="Proteomes" id="UP001338125"/>
    </source>
</evidence>
<gene>
    <name evidence="8" type="ORF">PT974_04134</name>
</gene>
<feature type="transmembrane region" description="Helical" evidence="6">
    <location>
        <begin position="484"/>
        <end position="506"/>
    </location>
</feature>
<dbReference type="EMBL" id="JAVFKD010000004">
    <property type="protein sequence ID" value="KAK5995717.1"/>
    <property type="molecule type" value="Genomic_DNA"/>
</dbReference>
<dbReference type="Pfam" id="PF02535">
    <property type="entry name" value="Zip"/>
    <property type="match status" value="2"/>
</dbReference>
<organism evidence="8 9">
    <name type="scientific">Cladobotryum mycophilum</name>
    <dbReference type="NCBI Taxonomy" id="491253"/>
    <lineage>
        <taxon>Eukaryota</taxon>
        <taxon>Fungi</taxon>
        <taxon>Dikarya</taxon>
        <taxon>Ascomycota</taxon>
        <taxon>Pezizomycotina</taxon>
        <taxon>Sordariomycetes</taxon>
        <taxon>Hypocreomycetidae</taxon>
        <taxon>Hypocreales</taxon>
        <taxon>Hypocreaceae</taxon>
        <taxon>Cladobotryum</taxon>
    </lineage>
</organism>
<dbReference type="Proteomes" id="UP001338125">
    <property type="component" value="Unassembled WGS sequence"/>
</dbReference>
<sequence>MLIKVLHLLALGGISVAQLQTSVASSASPANAEVTAITACHMHGSELFCIAGITEYHVHATPTATTDVPAQFTGCHHHGYETFCIGPDGEEVEVDALAPDEDEEDHHHDEESYDHEDLNEEDEHNHHDHHDHEDEDTSQGGRRCHFHAGVEHCVSSDAHETAESLATACETPKRDYNVGLRIGLLFVIMAASAIGVFAPILLQRSWPNKLAIPLMVMKQFGTGIIIATAFVHLYTHATLTFANKCLGTLAYEGTVSTIVMAGLFLSFLVEYVGHRIVLAKTKTASRQATPKAILSGEVISILVMEAGILFHSLLIGLTLVVSGDSFFITLFIVIIFHQFFEGIALGSRIANIGTDRPASSLHPHDGCLTDPDTSQASEKGIGSSPEVSPPPSRNKSHNGVQTVGLTLQKQLGLAALFAFITPIGMAIGIGVLKRFNGNNKSTIIAIGTLDALSAGILIWVGVVEMWAADWMVGAHGHKAELAEADILTVVLAGAGLLAGMILMSLLGKWA</sequence>
<keyword evidence="4 6" id="KW-0472">Membrane</keyword>
<keyword evidence="3 6" id="KW-1133">Transmembrane helix</keyword>
<evidence type="ECO:0000256" key="6">
    <source>
        <dbReference type="SAM" id="Phobius"/>
    </source>
</evidence>
<feature type="transmembrane region" description="Helical" evidence="6">
    <location>
        <begin position="254"/>
        <end position="273"/>
    </location>
</feature>
<keyword evidence="9" id="KW-1185">Reference proteome</keyword>
<dbReference type="PANTHER" id="PTHR11040">
    <property type="entry name" value="ZINC/IRON TRANSPORTER"/>
    <property type="match status" value="1"/>
</dbReference>
<feature type="transmembrane region" description="Helical" evidence="6">
    <location>
        <begin position="443"/>
        <end position="463"/>
    </location>
</feature>
<evidence type="ECO:0000313" key="8">
    <source>
        <dbReference type="EMBL" id="KAK5995717.1"/>
    </source>
</evidence>
<feature type="region of interest" description="Disordered" evidence="5">
    <location>
        <begin position="361"/>
        <end position="399"/>
    </location>
</feature>
<evidence type="ECO:0000256" key="4">
    <source>
        <dbReference type="ARBA" id="ARBA00023136"/>
    </source>
</evidence>
<feature type="region of interest" description="Disordered" evidence="5">
    <location>
        <begin position="100"/>
        <end position="142"/>
    </location>
</feature>
<keyword evidence="2 6" id="KW-0812">Transmembrane</keyword>
<comment type="caution">
    <text evidence="8">The sequence shown here is derived from an EMBL/GenBank/DDBJ whole genome shotgun (WGS) entry which is preliminary data.</text>
</comment>
<comment type="subcellular location">
    <subcellularLocation>
        <location evidence="1">Membrane</location>
        <topology evidence="1">Multi-pass membrane protein</topology>
    </subcellularLocation>
</comment>
<feature type="transmembrane region" description="Helical" evidence="6">
    <location>
        <begin position="411"/>
        <end position="431"/>
    </location>
</feature>
<feature type="chain" id="PRO_5045482614" evidence="7">
    <location>
        <begin position="18"/>
        <end position="510"/>
    </location>
</feature>
<dbReference type="PANTHER" id="PTHR11040:SF44">
    <property type="entry name" value="PROTEIN ZNTC-RELATED"/>
    <property type="match status" value="1"/>
</dbReference>
<evidence type="ECO:0000256" key="3">
    <source>
        <dbReference type="ARBA" id="ARBA00022989"/>
    </source>
</evidence>
<feature type="transmembrane region" description="Helical" evidence="6">
    <location>
        <begin position="294"/>
        <end position="320"/>
    </location>
</feature>
<proteinExistence type="predicted"/>
<feature type="compositionally biased region" description="Acidic residues" evidence="5">
    <location>
        <begin position="111"/>
        <end position="122"/>
    </location>
</feature>
<name>A0ABR0SUW4_9HYPO</name>
<dbReference type="InterPro" id="IPR003689">
    <property type="entry name" value="ZIP"/>
</dbReference>
<feature type="transmembrane region" description="Helical" evidence="6">
    <location>
        <begin position="182"/>
        <end position="202"/>
    </location>
</feature>
<feature type="transmembrane region" description="Helical" evidence="6">
    <location>
        <begin position="214"/>
        <end position="234"/>
    </location>
</feature>
<keyword evidence="7" id="KW-0732">Signal</keyword>
<feature type="compositionally biased region" description="Basic and acidic residues" evidence="5">
    <location>
        <begin position="123"/>
        <end position="132"/>
    </location>
</feature>
<evidence type="ECO:0000256" key="7">
    <source>
        <dbReference type="SAM" id="SignalP"/>
    </source>
</evidence>
<protein>
    <submittedName>
        <fullName evidence="8">Zinc-regulated transporter 1</fullName>
    </submittedName>
</protein>
<feature type="signal peptide" evidence="7">
    <location>
        <begin position="1"/>
        <end position="17"/>
    </location>
</feature>
<accession>A0ABR0SUW4</accession>
<evidence type="ECO:0000256" key="2">
    <source>
        <dbReference type="ARBA" id="ARBA00022692"/>
    </source>
</evidence>